<keyword evidence="1" id="KW-0732">Signal</keyword>
<proteinExistence type="predicted"/>
<dbReference type="Gene3D" id="1.20.1600.10">
    <property type="entry name" value="Outer membrane efflux proteins (OEP)"/>
    <property type="match status" value="1"/>
</dbReference>
<dbReference type="AlphaFoldDB" id="G2ZWE0"/>
<sequence>MIRFSPTVLALAAMLAGCTLMPTYQQPATPVPAAFADASGNRDNTGDGARAPVAVADLGWRDVFTDPSLQRVIEMALANNRDLRVAILNIERARSIACRTLRCSPRSRPAAARAAAARRPPCRPPGNRWCRTPTAPRSASAPTSWTCSAACAASIHRRWNRSSPPSRCAAAARSA</sequence>
<dbReference type="InterPro" id="IPR010131">
    <property type="entry name" value="MdtP/NodT-like"/>
</dbReference>
<reference evidence="2" key="2">
    <citation type="submission" date="2011-04" db="EMBL/GenBank/DDBJ databases">
        <authorList>
            <person name="Genoscope - CEA"/>
        </authorList>
    </citation>
    <scope>NUCLEOTIDE SEQUENCE</scope>
    <source>
        <strain evidence="2">R229</strain>
    </source>
</reference>
<accession>G2ZWE0</accession>
<reference evidence="2" key="1">
    <citation type="journal article" date="2011" name="PLoS ONE">
        <title>Ralstonia syzygii, the Blood Disease Bacterium and some Asian R. solanacearum strains form a single genomic species despite divergent lifestyles.</title>
        <authorList>
            <person name="Remenant B."/>
            <person name="de Cambiaire J.C."/>
            <person name="Cellier G."/>
            <person name="Jacobs J.M."/>
            <person name="Mangenot S."/>
            <person name="Barbe V."/>
            <person name="Lajus A."/>
            <person name="Vallenet D."/>
            <person name="Medigue C."/>
            <person name="Fegan M."/>
            <person name="Allen C."/>
            <person name="Prior P."/>
        </authorList>
    </citation>
    <scope>NUCLEOTIDE SEQUENCE</scope>
    <source>
        <strain evidence="2">R229</strain>
    </source>
</reference>
<dbReference type="EMBL" id="FR854082">
    <property type="protein sequence ID" value="CCA83435.1"/>
    <property type="molecule type" value="Genomic_DNA"/>
</dbReference>
<protein>
    <submittedName>
        <fullName evidence="2">Uncharacterized protein</fullName>
    </submittedName>
</protein>
<feature type="chain" id="PRO_5003441803" evidence="1">
    <location>
        <begin position="28"/>
        <end position="175"/>
    </location>
</feature>
<dbReference type="PANTHER" id="PTHR30203">
    <property type="entry name" value="OUTER MEMBRANE CATION EFFLUX PROTEIN"/>
    <property type="match status" value="1"/>
</dbReference>
<name>G2ZWE0_9RALS</name>
<dbReference type="PANTHER" id="PTHR30203:SF32">
    <property type="entry name" value="CATION EFFLUX SYSTEM PROTEIN CUSC"/>
    <property type="match status" value="1"/>
</dbReference>
<dbReference type="PROSITE" id="PS51257">
    <property type="entry name" value="PROKAR_LIPOPROTEIN"/>
    <property type="match status" value="1"/>
</dbReference>
<dbReference type="SUPFAM" id="SSF56954">
    <property type="entry name" value="Outer membrane efflux proteins (OEP)"/>
    <property type="match status" value="1"/>
</dbReference>
<evidence type="ECO:0000313" key="2">
    <source>
        <dbReference type="EMBL" id="CCA83435.1"/>
    </source>
</evidence>
<organism evidence="2">
    <name type="scientific">blood disease bacterium R229</name>
    <dbReference type="NCBI Taxonomy" id="741978"/>
    <lineage>
        <taxon>Bacteria</taxon>
        <taxon>Pseudomonadati</taxon>
        <taxon>Pseudomonadota</taxon>
        <taxon>Betaproteobacteria</taxon>
        <taxon>Burkholderiales</taxon>
        <taxon>Burkholderiaceae</taxon>
        <taxon>Ralstonia</taxon>
        <taxon>Ralstonia solanacearum species complex</taxon>
    </lineage>
</organism>
<feature type="signal peptide" evidence="1">
    <location>
        <begin position="1"/>
        <end position="27"/>
    </location>
</feature>
<gene>
    <name evidence="2" type="ORF">BDB_mp60602</name>
</gene>
<evidence type="ECO:0000256" key="1">
    <source>
        <dbReference type="SAM" id="SignalP"/>
    </source>
</evidence>